<proteinExistence type="predicted"/>
<evidence type="ECO:0000256" key="2">
    <source>
        <dbReference type="ARBA" id="ARBA00023180"/>
    </source>
</evidence>
<dbReference type="GO" id="GO:0061750">
    <property type="term" value="F:acid sphingomyelin phosphodiesterase activity"/>
    <property type="evidence" value="ECO:0007669"/>
    <property type="project" value="TreeGrafter"/>
</dbReference>
<dbReference type="PANTHER" id="PTHR10340:SF31">
    <property type="entry name" value="SPHINGOMYELIN PHOSPHODIESTERASE ASM-3-RELATED"/>
    <property type="match status" value="1"/>
</dbReference>
<organism evidence="3 4">
    <name type="scientific">Diploscapter pachys</name>
    <dbReference type="NCBI Taxonomy" id="2018661"/>
    <lineage>
        <taxon>Eukaryota</taxon>
        <taxon>Metazoa</taxon>
        <taxon>Ecdysozoa</taxon>
        <taxon>Nematoda</taxon>
        <taxon>Chromadorea</taxon>
        <taxon>Rhabditida</taxon>
        <taxon>Rhabditina</taxon>
        <taxon>Rhabditomorpha</taxon>
        <taxon>Rhabditoidea</taxon>
        <taxon>Rhabditidae</taxon>
        <taxon>Diploscapter</taxon>
    </lineage>
</organism>
<dbReference type="Proteomes" id="UP000218231">
    <property type="component" value="Unassembled WGS sequence"/>
</dbReference>
<keyword evidence="1" id="KW-0378">Hydrolase</keyword>
<dbReference type="InterPro" id="IPR029052">
    <property type="entry name" value="Metallo-depent_PP-like"/>
</dbReference>
<protein>
    <recommendedName>
        <fullName evidence="5">Calcineurin-like phosphoesterase domain-containing protein</fullName>
    </recommendedName>
</protein>
<dbReference type="GO" id="GO:0016020">
    <property type="term" value="C:membrane"/>
    <property type="evidence" value="ECO:0007669"/>
    <property type="project" value="GOC"/>
</dbReference>
<evidence type="ECO:0000313" key="4">
    <source>
        <dbReference type="Proteomes" id="UP000218231"/>
    </source>
</evidence>
<accession>A0A2A2KKI1</accession>
<dbReference type="GO" id="GO:0005615">
    <property type="term" value="C:extracellular space"/>
    <property type="evidence" value="ECO:0007669"/>
    <property type="project" value="TreeGrafter"/>
</dbReference>
<dbReference type="GO" id="GO:0046513">
    <property type="term" value="P:ceramide biosynthetic process"/>
    <property type="evidence" value="ECO:0007669"/>
    <property type="project" value="TreeGrafter"/>
</dbReference>
<dbReference type="AlphaFoldDB" id="A0A2A2KKI1"/>
<keyword evidence="4" id="KW-1185">Reference proteome</keyword>
<evidence type="ECO:0000313" key="3">
    <source>
        <dbReference type="EMBL" id="PAV74546.1"/>
    </source>
</evidence>
<dbReference type="EMBL" id="LIAE01008319">
    <property type="protein sequence ID" value="PAV74546.1"/>
    <property type="molecule type" value="Genomic_DNA"/>
</dbReference>
<sequence>MIYGERIENILEIDSPACKKFKAQLANQRCVLEINGKGNHNDRGGSKTTSECVGDFALFVCDNLHIEDNFICNGLVSVFKDEFIYVLGQILVTPNEICGLLVDESEVNTPGFTPHRHSPRYVLHAWVGSRLFDLAVLSSSRYTGFYVGNCDAPYWLFTNMLDNIVANNGKETFRRFPGVPVVFSVGNHEAVPIDNIAPHFTPKKYHMDWLYASMADSWKGWVPDDQNSTIHYNGCYMTKLYPGLRVISLNNVYGDRINL</sequence>
<dbReference type="GO" id="GO:0006685">
    <property type="term" value="P:sphingomyelin catabolic process"/>
    <property type="evidence" value="ECO:0007669"/>
    <property type="project" value="TreeGrafter"/>
</dbReference>
<evidence type="ECO:0000256" key="1">
    <source>
        <dbReference type="ARBA" id="ARBA00022801"/>
    </source>
</evidence>
<dbReference type="GO" id="GO:0005764">
    <property type="term" value="C:lysosome"/>
    <property type="evidence" value="ECO:0007669"/>
    <property type="project" value="TreeGrafter"/>
</dbReference>
<dbReference type="SUPFAM" id="SSF56300">
    <property type="entry name" value="Metallo-dependent phosphatases"/>
    <property type="match status" value="1"/>
</dbReference>
<comment type="caution">
    <text evidence="3">The sequence shown here is derived from an EMBL/GenBank/DDBJ whole genome shotgun (WGS) entry which is preliminary data.</text>
</comment>
<dbReference type="OrthoDB" id="282973at2759"/>
<name>A0A2A2KKI1_9BILA</name>
<dbReference type="STRING" id="2018661.A0A2A2KKI1"/>
<dbReference type="PANTHER" id="PTHR10340">
    <property type="entry name" value="SPHINGOMYELIN PHOSPHODIESTERASE"/>
    <property type="match status" value="1"/>
</dbReference>
<keyword evidence="2" id="KW-0325">Glycoprotein</keyword>
<evidence type="ECO:0008006" key="5">
    <source>
        <dbReference type="Google" id="ProtNLM"/>
    </source>
</evidence>
<reference evidence="3 4" key="1">
    <citation type="journal article" date="2017" name="Curr. Biol.">
        <title>Genome architecture and evolution of a unichromosomal asexual nematode.</title>
        <authorList>
            <person name="Fradin H."/>
            <person name="Zegar C."/>
            <person name="Gutwein M."/>
            <person name="Lucas J."/>
            <person name="Kovtun M."/>
            <person name="Corcoran D."/>
            <person name="Baugh L.R."/>
            <person name="Kiontke K."/>
            <person name="Gunsalus K."/>
            <person name="Fitch D.H."/>
            <person name="Piano F."/>
        </authorList>
    </citation>
    <scope>NUCLEOTIDE SEQUENCE [LARGE SCALE GENOMIC DNA]</scope>
    <source>
        <strain evidence="3">PF1309</strain>
    </source>
</reference>
<gene>
    <name evidence="3" type="ORF">WR25_26821</name>
</gene>